<sequence length="111" mass="12365">MSQMGNDMRNIRDEANAAGGRLADDARAELARLRSQVERLMEERVTPALGQAAETVEDYGRRARHSIEDNAHAMSETVRAQPLLYVSIAALGGYLIGRLMGTRTYVYPDRK</sequence>
<name>A0ABS6HFI0_9PROT</name>
<dbReference type="RefSeq" id="WP_216878272.1">
    <property type="nucleotide sequence ID" value="NZ_JAERQM010000007.1"/>
</dbReference>
<keyword evidence="3" id="KW-1185">Reference proteome</keyword>
<keyword evidence="1" id="KW-1133">Transmembrane helix</keyword>
<gene>
    <name evidence="2" type="ORF">JJQ90_21200</name>
</gene>
<organism evidence="2 3">
    <name type="scientific">Falsiroseomonas oleicola</name>
    <dbReference type="NCBI Taxonomy" id="2801474"/>
    <lineage>
        <taxon>Bacteria</taxon>
        <taxon>Pseudomonadati</taxon>
        <taxon>Pseudomonadota</taxon>
        <taxon>Alphaproteobacteria</taxon>
        <taxon>Acetobacterales</taxon>
        <taxon>Roseomonadaceae</taxon>
        <taxon>Falsiroseomonas</taxon>
    </lineage>
</organism>
<evidence type="ECO:0000256" key="1">
    <source>
        <dbReference type="SAM" id="Phobius"/>
    </source>
</evidence>
<keyword evidence="1" id="KW-0472">Membrane</keyword>
<evidence type="ECO:0000313" key="2">
    <source>
        <dbReference type="EMBL" id="MBU8546251.1"/>
    </source>
</evidence>
<feature type="transmembrane region" description="Helical" evidence="1">
    <location>
        <begin position="83"/>
        <end position="101"/>
    </location>
</feature>
<protein>
    <recommendedName>
        <fullName evidence="4">DUF883 family protein</fullName>
    </recommendedName>
</protein>
<keyword evidence="1" id="KW-0812">Transmembrane</keyword>
<evidence type="ECO:0008006" key="4">
    <source>
        <dbReference type="Google" id="ProtNLM"/>
    </source>
</evidence>
<comment type="caution">
    <text evidence="2">The sequence shown here is derived from an EMBL/GenBank/DDBJ whole genome shotgun (WGS) entry which is preliminary data.</text>
</comment>
<reference evidence="2 3" key="1">
    <citation type="submission" date="2021-01" db="EMBL/GenBank/DDBJ databases">
        <title>Roseomonas sp. nov, a bacterium isolated from an oil production mixture in Yumen Oilfield.</title>
        <authorList>
            <person name="Wu D."/>
        </authorList>
    </citation>
    <scope>NUCLEOTIDE SEQUENCE [LARGE SCALE GENOMIC DNA]</scope>
    <source>
        <strain evidence="2 3">ROY-5-3</strain>
    </source>
</reference>
<accession>A0ABS6HFI0</accession>
<dbReference type="EMBL" id="JAERQM010000007">
    <property type="protein sequence ID" value="MBU8546251.1"/>
    <property type="molecule type" value="Genomic_DNA"/>
</dbReference>
<dbReference type="Proteomes" id="UP000689967">
    <property type="component" value="Unassembled WGS sequence"/>
</dbReference>
<proteinExistence type="predicted"/>
<evidence type="ECO:0000313" key="3">
    <source>
        <dbReference type="Proteomes" id="UP000689967"/>
    </source>
</evidence>